<keyword evidence="2" id="KW-0812">Transmembrane</keyword>
<feature type="transmembrane region" description="Helical" evidence="2">
    <location>
        <begin position="99"/>
        <end position="116"/>
    </location>
</feature>
<gene>
    <name evidence="4" type="ORF">DN062_01195</name>
</gene>
<dbReference type="Proteomes" id="UP000250744">
    <property type="component" value="Unassembled WGS sequence"/>
</dbReference>
<dbReference type="PANTHER" id="PTHR41542:SF1">
    <property type="entry name" value="BLL5807 PROTEIN"/>
    <property type="match status" value="1"/>
</dbReference>
<evidence type="ECO:0000313" key="5">
    <source>
        <dbReference type="Proteomes" id="UP000250744"/>
    </source>
</evidence>
<dbReference type="InterPro" id="IPR007379">
    <property type="entry name" value="Tim44-like_dom"/>
</dbReference>
<feature type="transmembrane region" description="Helical" evidence="2">
    <location>
        <begin position="67"/>
        <end position="87"/>
    </location>
</feature>
<dbReference type="OrthoDB" id="5298777at2"/>
<accession>A0A364NRI9</accession>
<dbReference type="AlphaFoldDB" id="A0A364NRI9"/>
<dbReference type="SMART" id="SM00978">
    <property type="entry name" value="Tim44"/>
    <property type="match status" value="1"/>
</dbReference>
<dbReference type="SUPFAM" id="SSF54427">
    <property type="entry name" value="NTF2-like"/>
    <property type="match status" value="1"/>
</dbReference>
<feature type="region of interest" description="Disordered" evidence="1">
    <location>
        <begin position="34"/>
        <end position="63"/>
    </location>
</feature>
<evidence type="ECO:0000256" key="1">
    <source>
        <dbReference type="SAM" id="MobiDB-lite"/>
    </source>
</evidence>
<protein>
    <submittedName>
        <fullName evidence="4">Tim44 domain-containing protein</fullName>
    </submittedName>
</protein>
<comment type="caution">
    <text evidence="4">The sequence shown here is derived from an EMBL/GenBank/DDBJ whole genome shotgun (WGS) entry which is preliminary data.</text>
</comment>
<proteinExistence type="predicted"/>
<reference evidence="4 5" key="1">
    <citation type="submission" date="2018-06" db="EMBL/GenBank/DDBJ databases">
        <title>Nitrincola tibetense sp. nov., isolated from Lake XuguoCo on Tibetan Plateau.</title>
        <authorList>
            <person name="Xing P."/>
        </authorList>
    </citation>
    <scope>NUCLEOTIDE SEQUENCE [LARGE SCALE GENOMIC DNA]</scope>
    <source>
        <strain evidence="5">xg18</strain>
    </source>
</reference>
<evidence type="ECO:0000313" key="4">
    <source>
        <dbReference type="EMBL" id="RAU19729.1"/>
    </source>
</evidence>
<dbReference type="RefSeq" id="WP_112156772.1">
    <property type="nucleotide sequence ID" value="NZ_QKRX01000001.1"/>
</dbReference>
<dbReference type="InterPro" id="IPR032710">
    <property type="entry name" value="NTF2-like_dom_sf"/>
</dbReference>
<name>A0A364NRI9_9GAMM</name>
<dbReference type="Pfam" id="PF04280">
    <property type="entry name" value="Tim44"/>
    <property type="match status" value="1"/>
</dbReference>
<sequence>MSKLSLPLLTLLLGLFFIPMEAEAKRFGGGLSGGKSYSTPQRQAPAPAQQRQDQNQQTGAAQTAGRAGMGGMLGGLLAGGLLAALFMGGAFDGIQFMDILLIALLGFAAWKLFGMFRGQARQQQPAYAGSAQVRTEVPRQFEPVVPVSKPEPLVTNLNSSFTDAELSLPDWFDKTAFLSGATGHFKHLQRAWDEKNWEEISSYTSPEMLAWLQSQPAENAEQFTEVVSVMAELVNFIQEDDHVVASVHFYGWLRETQDSDATEFSEVWHLNRQLGDQPSDWLIVGIQQS</sequence>
<keyword evidence="2" id="KW-0472">Membrane</keyword>
<evidence type="ECO:0000259" key="3">
    <source>
        <dbReference type="SMART" id="SM00978"/>
    </source>
</evidence>
<evidence type="ECO:0000256" key="2">
    <source>
        <dbReference type="SAM" id="Phobius"/>
    </source>
</evidence>
<organism evidence="4 5">
    <name type="scientific">Nitrincola tibetensis</name>
    <dbReference type="NCBI Taxonomy" id="2219697"/>
    <lineage>
        <taxon>Bacteria</taxon>
        <taxon>Pseudomonadati</taxon>
        <taxon>Pseudomonadota</taxon>
        <taxon>Gammaproteobacteria</taxon>
        <taxon>Oceanospirillales</taxon>
        <taxon>Oceanospirillaceae</taxon>
        <taxon>Nitrincola</taxon>
    </lineage>
</organism>
<feature type="compositionally biased region" description="Low complexity" evidence="1">
    <location>
        <begin position="39"/>
        <end position="63"/>
    </location>
</feature>
<dbReference type="PANTHER" id="PTHR41542">
    <property type="entry name" value="BLL5807 PROTEIN"/>
    <property type="match status" value="1"/>
</dbReference>
<keyword evidence="5" id="KW-1185">Reference proteome</keyword>
<dbReference type="EMBL" id="QKRX01000001">
    <property type="protein sequence ID" value="RAU19729.1"/>
    <property type="molecule type" value="Genomic_DNA"/>
</dbReference>
<keyword evidence="2" id="KW-1133">Transmembrane helix</keyword>
<feature type="domain" description="Tim44-like" evidence="3">
    <location>
        <begin position="159"/>
        <end position="288"/>
    </location>
</feature>